<keyword evidence="11" id="KW-1185">Reference proteome</keyword>
<dbReference type="InterPro" id="IPR000436">
    <property type="entry name" value="Sushi_SCR_CCP_dom"/>
</dbReference>
<feature type="domain" description="Sushi" evidence="9">
    <location>
        <begin position="322"/>
        <end position="381"/>
    </location>
</feature>
<accession>A0A8B6GNC7</accession>
<keyword evidence="7" id="KW-0812">Transmembrane</keyword>
<dbReference type="Proteomes" id="UP000596742">
    <property type="component" value="Unassembled WGS sequence"/>
</dbReference>
<evidence type="ECO:0000256" key="3">
    <source>
        <dbReference type="ARBA" id="ARBA00022737"/>
    </source>
</evidence>
<evidence type="ECO:0000256" key="6">
    <source>
        <dbReference type="PROSITE-ProRule" id="PRU00302"/>
    </source>
</evidence>
<evidence type="ECO:0000259" key="9">
    <source>
        <dbReference type="PROSITE" id="PS50923"/>
    </source>
</evidence>
<feature type="signal peptide" evidence="8">
    <location>
        <begin position="1"/>
        <end position="27"/>
    </location>
</feature>
<keyword evidence="4 6" id="KW-1015">Disulfide bond</keyword>
<protein>
    <submittedName>
        <fullName evidence="10">CUB and sushi domain-containing protein</fullName>
    </submittedName>
</protein>
<proteinExistence type="predicted"/>
<dbReference type="SUPFAM" id="SSF57535">
    <property type="entry name" value="Complement control module/SCR domain"/>
    <property type="match status" value="7"/>
</dbReference>
<evidence type="ECO:0000313" key="10">
    <source>
        <dbReference type="EMBL" id="VDI66531.1"/>
    </source>
</evidence>
<evidence type="ECO:0000256" key="1">
    <source>
        <dbReference type="ARBA" id="ARBA00022659"/>
    </source>
</evidence>
<feature type="domain" description="Sushi" evidence="9">
    <location>
        <begin position="558"/>
        <end position="616"/>
    </location>
</feature>
<evidence type="ECO:0000256" key="8">
    <source>
        <dbReference type="SAM" id="SignalP"/>
    </source>
</evidence>
<comment type="caution">
    <text evidence="10">The sequence shown here is derived from an EMBL/GenBank/DDBJ whole genome shotgun (WGS) entry which is preliminary data.</text>
</comment>
<dbReference type="SMART" id="SM00032">
    <property type="entry name" value="CCP"/>
    <property type="match status" value="7"/>
</dbReference>
<dbReference type="Pfam" id="PF00084">
    <property type="entry name" value="Sushi"/>
    <property type="match status" value="7"/>
</dbReference>
<evidence type="ECO:0000256" key="5">
    <source>
        <dbReference type="ARBA" id="ARBA00023180"/>
    </source>
</evidence>
<dbReference type="OrthoDB" id="6116210at2759"/>
<feature type="domain" description="Sushi" evidence="9">
    <location>
        <begin position="500"/>
        <end position="556"/>
    </location>
</feature>
<feature type="domain" description="Sushi" evidence="9">
    <location>
        <begin position="262"/>
        <end position="321"/>
    </location>
</feature>
<keyword evidence="7" id="KW-0472">Membrane</keyword>
<evidence type="ECO:0000256" key="2">
    <source>
        <dbReference type="ARBA" id="ARBA00022729"/>
    </source>
</evidence>
<evidence type="ECO:0000313" key="11">
    <source>
        <dbReference type="Proteomes" id="UP000596742"/>
    </source>
</evidence>
<dbReference type="PANTHER" id="PTHR46393">
    <property type="entry name" value="SUSHI DOMAIN-CONTAINING PROTEIN"/>
    <property type="match status" value="1"/>
</dbReference>
<keyword evidence="5" id="KW-0325">Glycoprotein</keyword>
<feature type="domain" description="Sushi" evidence="9">
    <location>
        <begin position="203"/>
        <end position="261"/>
    </location>
</feature>
<feature type="chain" id="PRO_5032963941" evidence="8">
    <location>
        <begin position="28"/>
        <end position="826"/>
    </location>
</feature>
<evidence type="ECO:0000256" key="4">
    <source>
        <dbReference type="ARBA" id="ARBA00023157"/>
    </source>
</evidence>
<dbReference type="CDD" id="cd00033">
    <property type="entry name" value="CCP"/>
    <property type="match status" value="7"/>
</dbReference>
<dbReference type="PROSITE" id="PS50923">
    <property type="entry name" value="SUSHI"/>
    <property type="match status" value="7"/>
</dbReference>
<dbReference type="EMBL" id="UYJE01008715">
    <property type="protein sequence ID" value="VDI66531.1"/>
    <property type="molecule type" value="Genomic_DNA"/>
</dbReference>
<feature type="disulfide bond" evidence="6">
    <location>
        <begin position="410"/>
        <end position="437"/>
    </location>
</feature>
<gene>
    <name evidence="10" type="ORF">MGAL_10B010062</name>
</gene>
<organism evidence="10 11">
    <name type="scientific">Mytilus galloprovincialis</name>
    <name type="common">Mediterranean mussel</name>
    <dbReference type="NCBI Taxonomy" id="29158"/>
    <lineage>
        <taxon>Eukaryota</taxon>
        <taxon>Metazoa</taxon>
        <taxon>Spiralia</taxon>
        <taxon>Lophotrochozoa</taxon>
        <taxon>Mollusca</taxon>
        <taxon>Bivalvia</taxon>
        <taxon>Autobranchia</taxon>
        <taxon>Pteriomorphia</taxon>
        <taxon>Mytilida</taxon>
        <taxon>Mytiloidea</taxon>
        <taxon>Mytilidae</taxon>
        <taxon>Mytilinae</taxon>
        <taxon>Mytilus</taxon>
    </lineage>
</organism>
<comment type="caution">
    <text evidence="6">Lacks conserved residue(s) required for the propagation of feature annotation.</text>
</comment>
<keyword evidence="7" id="KW-1133">Transmembrane helix</keyword>
<feature type="domain" description="Sushi" evidence="9">
    <location>
        <begin position="440"/>
        <end position="499"/>
    </location>
</feature>
<keyword evidence="1 6" id="KW-0768">Sushi</keyword>
<dbReference type="Gene3D" id="2.10.70.10">
    <property type="entry name" value="Complement Module, domain 1"/>
    <property type="match status" value="7"/>
</dbReference>
<keyword evidence="2 8" id="KW-0732">Signal</keyword>
<dbReference type="InterPro" id="IPR035976">
    <property type="entry name" value="Sushi/SCR/CCP_sf"/>
</dbReference>
<keyword evidence="3" id="KW-0677">Repeat</keyword>
<sequence>METLMAKLYNALLSLTICLMYSSTSDAACSLPDELKSSTWEYNYTKIIDSSEQSATISIGTNTMQTSVIYDVQGTKLDRWTCINSLNISNTQDVVVFKSDTSFTSGPSSPSRWLYLCMKITKVTDDLFYFHLLSDVFNGVTPKERVFAPDSSAPSHNAPTCSTFCQYTSSPKIRTLRKQGTNDVLPNDASLCEPCDSACDVAVTCDFPDTVPHTTNVTSGNEQGDTITFSCSVGYNKNTGDEVRTCKSDGKWDGSPIVCSPVKCPNPSAVVSVTILVQTGSNYLDTITYQCITGHELSSGNLVRTCKEGKLWDGSPPVCTKVTCQNPSAASFASLETQTGSKYLDMITYKCNTGYELASGNLVRKCKEDKLWDGIPPVCIKVTCASPSSVAFATISSRHVSRSDTIRYICNTGYELTSGIMVRTCKADKTWNESPVCSKITCQNPSAASFASLETQTGSKYLDMITYKCNTGYELASGNLVRKCKADKQWDGNPPVCAKITCQNTWPVAFSTISTTGNKYQDTVTYTCNTGYELTSGNLVRTCMENKNWSGNQPVCTITCPDPGESDHVTRQLNGNNPTETVVYKCDSGYDYFSGNTTRVCGSDGQWSGEKLVCSSTCTLPAELYNGGNTWTDVALQKTITFTTNKMTGFEIELTGEIKDAFTCISNTGNVYVFKTRWNRTNNSTQFSYIFSCCSFIRIYRPDPASTPTCDYCSFTTPHSDSDFRMLQRQGTSENITQSEATLCLPCDADCSESQPPQSNSSKTDSDDSNVPLIVGIAVPTGVVAVIGVSAIIAVAMYKTLVMNGAKVAAAKGVSTTTGTNGGGPT</sequence>
<name>A0A8B6GNC7_MYTGA</name>
<dbReference type="AlphaFoldDB" id="A0A8B6GNC7"/>
<reference evidence="10" key="1">
    <citation type="submission" date="2018-11" db="EMBL/GenBank/DDBJ databases">
        <authorList>
            <person name="Alioto T."/>
            <person name="Alioto T."/>
        </authorList>
    </citation>
    <scope>NUCLEOTIDE SEQUENCE</scope>
</reference>
<evidence type="ECO:0000256" key="7">
    <source>
        <dbReference type="SAM" id="Phobius"/>
    </source>
</evidence>
<feature type="transmembrane region" description="Helical" evidence="7">
    <location>
        <begin position="773"/>
        <end position="798"/>
    </location>
</feature>
<feature type="domain" description="Sushi" evidence="9">
    <location>
        <begin position="382"/>
        <end position="439"/>
    </location>
</feature>
<dbReference type="PANTHER" id="PTHR46393:SF7">
    <property type="entry name" value="COMPLEMENT C2"/>
    <property type="match status" value="1"/>
</dbReference>